<dbReference type="Proteomes" id="UP000593564">
    <property type="component" value="Unassembled WGS sequence"/>
</dbReference>
<keyword evidence="3" id="KW-1185">Reference proteome</keyword>
<evidence type="ECO:0000256" key="1">
    <source>
        <dbReference type="SAM" id="MobiDB-lite"/>
    </source>
</evidence>
<dbReference type="AlphaFoldDB" id="A0A7J7HGZ0"/>
<reference evidence="2 3" key="2">
    <citation type="submission" date="2020-07" db="EMBL/GenBank/DDBJ databases">
        <title>Genome assembly of wild tea tree DASZ reveals pedigree and selection history of tea varieties.</title>
        <authorList>
            <person name="Zhang W."/>
        </authorList>
    </citation>
    <scope>NUCLEOTIDE SEQUENCE [LARGE SCALE GENOMIC DNA]</scope>
    <source>
        <strain evidence="3">cv. G240</strain>
        <tissue evidence="2">Leaf</tissue>
    </source>
</reference>
<comment type="caution">
    <text evidence="2">The sequence shown here is derived from an EMBL/GenBank/DDBJ whole genome shotgun (WGS) entry which is preliminary data.</text>
</comment>
<gene>
    <name evidence="2" type="ORF">HYC85_010114</name>
</gene>
<feature type="region of interest" description="Disordered" evidence="1">
    <location>
        <begin position="51"/>
        <end position="71"/>
    </location>
</feature>
<accession>A0A7J7HGZ0</accession>
<organism evidence="2 3">
    <name type="scientific">Camellia sinensis</name>
    <name type="common">Tea plant</name>
    <name type="synonym">Thea sinensis</name>
    <dbReference type="NCBI Taxonomy" id="4442"/>
    <lineage>
        <taxon>Eukaryota</taxon>
        <taxon>Viridiplantae</taxon>
        <taxon>Streptophyta</taxon>
        <taxon>Embryophyta</taxon>
        <taxon>Tracheophyta</taxon>
        <taxon>Spermatophyta</taxon>
        <taxon>Magnoliopsida</taxon>
        <taxon>eudicotyledons</taxon>
        <taxon>Gunneridae</taxon>
        <taxon>Pentapetalae</taxon>
        <taxon>asterids</taxon>
        <taxon>Ericales</taxon>
        <taxon>Theaceae</taxon>
        <taxon>Camellia</taxon>
    </lineage>
</organism>
<proteinExistence type="predicted"/>
<protein>
    <submittedName>
        <fullName evidence="2">Uncharacterized protein</fullName>
    </submittedName>
</protein>
<evidence type="ECO:0000313" key="2">
    <source>
        <dbReference type="EMBL" id="KAF5952170.1"/>
    </source>
</evidence>
<sequence>MYIQYTFARTAKPSNNHHHHHGPPDLNPILALFFNTIVDPFTPLFDKPVFDNNQSRESNGTRSLSTGVSESETYLKVQREKIQIYGEKKQSNREFSLNSHLLTRRIL</sequence>
<name>A0A7J7HGZ0_CAMSI</name>
<evidence type="ECO:0000313" key="3">
    <source>
        <dbReference type="Proteomes" id="UP000593564"/>
    </source>
</evidence>
<reference evidence="3" key="1">
    <citation type="journal article" date="2020" name="Nat. Commun.">
        <title>Genome assembly of wild tea tree DASZ reveals pedigree and selection history of tea varieties.</title>
        <authorList>
            <person name="Zhang W."/>
            <person name="Zhang Y."/>
            <person name="Qiu H."/>
            <person name="Guo Y."/>
            <person name="Wan H."/>
            <person name="Zhang X."/>
            <person name="Scossa F."/>
            <person name="Alseekh S."/>
            <person name="Zhang Q."/>
            <person name="Wang P."/>
            <person name="Xu L."/>
            <person name="Schmidt M.H."/>
            <person name="Jia X."/>
            <person name="Li D."/>
            <person name="Zhu A."/>
            <person name="Guo F."/>
            <person name="Chen W."/>
            <person name="Ni D."/>
            <person name="Usadel B."/>
            <person name="Fernie A.R."/>
            <person name="Wen W."/>
        </authorList>
    </citation>
    <scope>NUCLEOTIDE SEQUENCE [LARGE SCALE GENOMIC DNA]</scope>
    <source>
        <strain evidence="3">cv. G240</strain>
    </source>
</reference>
<dbReference type="EMBL" id="JACBKZ010000004">
    <property type="protein sequence ID" value="KAF5952170.1"/>
    <property type="molecule type" value="Genomic_DNA"/>
</dbReference>